<sequence length="139" mass="14879">MSNDDTFMRIALAEARAAAAQGNKPFGAVLVRGGQLVGQGHNLVESENDPTAHGEVVAIRTACRALETASLEGATLYTTCEPCLMCTSAIAWARIGRVVIGAVWADVPDYFHPEKGSLLGLAQHVRYTFEYTAGVLRDE</sequence>
<keyword evidence="1" id="KW-0479">Metal-binding</keyword>
<dbReference type="InterPro" id="IPR016192">
    <property type="entry name" value="APOBEC/CMP_deaminase_Zn-bd"/>
</dbReference>
<dbReference type="PANTHER" id="PTHR11079:SF162">
    <property type="entry name" value="RIBOFLAVIN BIOSYNTHESIS PROTEIN PYRD, CHLOROPLASTIC"/>
    <property type="match status" value="1"/>
</dbReference>
<gene>
    <name evidence="4" type="ORF">LCGC14_2866050</name>
</gene>
<organism evidence="4">
    <name type="scientific">marine sediment metagenome</name>
    <dbReference type="NCBI Taxonomy" id="412755"/>
    <lineage>
        <taxon>unclassified sequences</taxon>
        <taxon>metagenomes</taxon>
        <taxon>ecological metagenomes</taxon>
    </lineage>
</organism>
<dbReference type="PROSITE" id="PS51747">
    <property type="entry name" value="CYT_DCMP_DEAMINASES_2"/>
    <property type="match status" value="1"/>
</dbReference>
<dbReference type="SUPFAM" id="SSF53927">
    <property type="entry name" value="Cytidine deaminase-like"/>
    <property type="match status" value="1"/>
</dbReference>
<dbReference type="Pfam" id="PF00383">
    <property type="entry name" value="dCMP_cyt_deam_1"/>
    <property type="match status" value="1"/>
</dbReference>
<dbReference type="GO" id="GO:0008270">
    <property type="term" value="F:zinc ion binding"/>
    <property type="evidence" value="ECO:0007669"/>
    <property type="project" value="InterPro"/>
</dbReference>
<reference evidence="4" key="1">
    <citation type="journal article" date="2015" name="Nature">
        <title>Complex archaea that bridge the gap between prokaryotes and eukaryotes.</title>
        <authorList>
            <person name="Spang A."/>
            <person name="Saw J.H."/>
            <person name="Jorgensen S.L."/>
            <person name="Zaremba-Niedzwiedzka K."/>
            <person name="Martijn J."/>
            <person name="Lind A.E."/>
            <person name="van Eijk R."/>
            <person name="Schleper C."/>
            <person name="Guy L."/>
            <person name="Ettema T.J."/>
        </authorList>
    </citation>
    <scope>NUCLEOTIDE SEQUENCE</scope>
</reference>
<dbReference type="GO" id="GO:0016787">
    <property type="term" value="F:hydrolase activity"/>
    <property type="evidence" value="ECO:0007669"/>
    <property type="project" value="InterPro"/>
</dbReference>
<dbReference type="Gene3D" id="3.40.140.10">
    <property type="entry name" value="Cytidine Deaminase, domain 2"/>
    <property type="match status" value="1"/>
</dbReference>
<dbReference type="PROSITE" id="PS00903">
    <property type="entry name" value="CYT_DCMP_DEAMINASES_1"/>
    <property type="match status" value="1"/>
</dbReference>
<feature type="non-terminal residue" evidence="4">
    <location>
        <position position="139"/>
    </location>
</feature>
<dbReference type="PANTHER" id="PTHR11079">
    <property type="entry name" value="CYTOSINE DEAMINASE FAMILY MEMBER"/>
    <property type="match status" value="1"/>
</dbReference>
<protein>
    <recommendedName>
        <fullName evidence="3">CMP/dCMP-type deaminase domain-containing protein</fullName>
    </recommendedName>
</protein>
<dbReference type="EMBL" id="LAZR01055514">
    <property type="protein sequence ID" value="KKK76199.1"/>
    <property type="molecule type" value="Genomic_DNA"/>
</dbReference>
<name>A0A0F9ACG6_9ZZZZ</name>
<dbReference type="InterPro" id="IPR016193">
    <property type="entry name" value="Cytidine_deaminase-like"/>
</dbReference>
<proteinExistence type="predicted"/>
<evidence type="ECO:0000259" key="3">
    <source>
        <dbReference type="PROSITE" id="PS51747"/>
    </source>
</evidence>
<dbReference type="InterPro" id="IPR002125">
    <property type="entry name" value="CMP_dCMP_dom"/>
</dbReference>
<feature type="domain" description="CMP/dCMP-type deaminase" evidence="3">
    <location>
        <begin position="2"/>
        <end position="114"/>
    </location>
</feature>
<evidence type="ECO:0000256" key="2">
    <source>
        <dbReference type="ARBA" id="ARBA00022833"/>
    </source>
</evidence>
<keyword evidence="2" id="KW-0862">Zinc</keyword>
<dbReference type="CDD" id="cd01285">
    <property type="entry name" value="nucleoside_deaminase"/>
    <property type="match status" value="1"/>
</dbReference>
<evidence type="ECO:0000313" key="4">
    <source>
        <dbReference type="EMBL" id="KKK76199.1"/>
    </source>
</evidence>
<dbReference type="AlphaFoldDB" id="A0A0F9ACG6"/>
<accession>A0A0F9ACG6</accession>
<comment type="caution">
    <text evidence="4">The sequence shown here is derived from an EMBL/GenBank/DDBJ whole genome shotgun (WGS) entry which is preliminary data.</text>
</comment>
<evidence type="ECO:0000256" key="1">
    <source>
        <dbReference type="ARBA" id="ARBA00022723"/>
    </source>
</evidence>